<name>A0A941F5J2_9BACT</name>
<dbReference type="AlphaFoldDB" id="A0A941F5J2"/>
<accession>A0A941F5J2</accession>
<evidence type="ECO:0000313" key="2">
    <source>
        <dbReference type="EMBL" id="MBR8537201.1"/>
    </source>
</evidence>
<keyword evidence="3" id="KW-1185">Reference proteome</keyword>
<proteinExistence type="predicted"/>
<gene>
    <name evidence="2" type="ORF">KDU71_16645</name>
</gene>
<evidence type="ECO:0000313" key="3">
    <source>
        <dbReference type="Proteomes" id="UP000679220"/>
    </source>
</evidence>
<reference evidence="2" key="1">
    <citation type="journal article" date="2018" name="Int. J. Syst. Evol. Microbiol.">
        <title>Carboxylicivirga sediminis sp. nov., isolated from coastal sediment.</title>
        <authorList>
            <person name="Wang F.Q."/>
            <person name="Ren L.H."/>
            <person name="Zou R.J."/>
            <person name="Sun Y.Z."/>
            <person name="Liu X.J."/>
            <person name="Jiang F."/>
            <person name="Liu L.J."/>
        </authorList>
    </citation>
    <scope>NUCLEOTIDE SEQUENCE</scope>
    <source>
        <strain evidence="2">JR1</strain>
    </source>
</reference>
<evidence type="ECO:0008006" key="4">
    <source>
        <dbReference type="Google" id="ProtNLM"/>
    </source>
</evidence>
<reference evidence="2" key="2">
    <citation type="submission" date="2021-04" db="EMBL/GenBank/DDBJ databases">
        <authorList>
            <person name="Zhang T."/>
            <person name="Zhang Y."/>
            <person name="Lu D."/>
            <person name="Zuo D."/>
            <person name="Du Z."/>
        </authorList>
    </citation>
    <scope>NUCLEOTIDE SEQUENCE</scope>
    <source>
        <strain evidence="2">JR1</strain>
    </source>
</reference>
<organism evidence="2 3">
    <name type="scientific">Carboxylicivirga sediminis</name>
    <dbReference type="NCBI Taxonomy" id="2006564"/>
    <lineage>
        <taxon>Bacteria</taxon>
        <taxon>Pseudomonadati</taxon>
        <taxon>Bacteroidota</taxon>
        <taxon>Bacteroidia</taxon>
        <taxon>Marinilabiliales</taxon>
        <taxon>Marinilabiliaceae</taxon>
        <taxon>Carboxylicivirga</taxon>
    </lineage>
</organism>
<dbReference type="Proteomes" id="UP000679220">
    <property type="component" value="Unassembled WGS sequence"/>
</dbReference>
<feature type="chain" id="PRO_5036890861" description="GLPGLI family protein" evidence="1">
    <location>
        <begin position="21"/>
        <end position="230"/>
    </location>
</feature>
<dbReference type="EMBL" id="JAGTAR010000028">
    <property type="protein sequence ID" value="MBR8537201.1"/>
    <property type="molecule type" value="Genomic_DNA"/>
</dbReference>
<feature type="signal peptide" evidence="1">
    <location>
        <begin position="1"/>
        <end position="20"/>
    </location>
</feature>
<comment type="caution">
    <text evidence="2">The sequence shown here is derived from an EMBL/GenBank/DDBJ whole genome shotgun (WGS) entry which is preliminary data.</text>
</comment>
<protein>
    <recommendedName>
        <fullName evidence="4">GLPGLI family protein</fullName>
    </recommendedName>
</protein>
<evidence type="ECO:0000256" key="1">
    <source>
        <dbReference type="SAM" id="SignalP"/>
    </source>
</evidence>
<keyword evidence="1" id="KW-0732">Signal</keyword>
<dbReference type="RefSeq" id="WP_212192226.1">
    <property type="nucleotide sequence ID" value="NZ_JAGTAR010000028.1"/>
</dbReference>
<sequence>MKAKSFITLTMVFQSLCVLSQVNDASTNHLFAFNMDYARLGTVFNDMPLDNINGSPFLNEEFKNGFIQTRSDSIISLVLRYNVYNDAIEFKINDEIYAIKNNESLKMVTIEERVFMYKEFIKSNGTKHNGYLELLSHGKNELYCRYRIRYYPRVPEEAYKEAIEPEFKMQSLSFFYADSFTTPIEFSTKKQLSSLMDEKTQESIHKISRNRAIKYWNKEDLTNLFTTLNK</sequence>